<protein>
    <submittedName>
        <fullName evidence="2">Uncharacterized protein</fullName>
    </submittedName>
</protein>
<keyword evidence="3" id="KW-1185">Reference proteome</keyword>
<dbReference type="Proteomes" id="UP001190700">
    <property type="component" value="Unassembled WGS sequence"/>
</dbReference>
<feature type="compositionally biased region" description="Polar residues" evidence="1">
    <location>
        <begin position="78"/>
        <end position="98"/>
    </location>
</feature>
<organism evidence="2 3">
    <name type="scientific">Cymbomonas tetramitiformis</name>
    <dbReference type="NCBI Taxonomy" id="36881"/>
    <lineage>
        <taxon>Eukaryota</taxon>
        <taxon>Viridiplantae</taxon>
        <taxon>Chlorophyta</taxon>
        <taxon>Pyramimonadophyceae</taxon>
        <taxon>Pyramimonadales</taxon>
        <taxon>Pyramimonadaceae</taxon>
        <taxon>Cymbomonas</taxon>
    </lineage>
</organism>
<feature type="non-terminal residue" evidence="2">
    <location>
        <position position="207"/>
    </location>
</feature>
<evidence type="ECO:0000256" key="1">
    <source>
        <dbReference type="SAM" id="MobiDB-lite"/>
    </source>
</evidence>
<name>A0AAE0L479_9CHLO</name>
<dbReference type="AlphaFoldDB" id="A0AAE0L479"/>
<comment type="caution">
    <text evidence="2">The sequence shown here is derived from an EMBL/GenBank/DDBJ whole genome shotgun (WGS) entry which is preliminary data.</text>
</comment>
<feature type="region of interest" description="Disordered" evidence="1">
    <location>
        <begin position="56"/>
        <end position="104"/>
    </location>
</feature>
<reference evidence="2 3" key="1">
    <citation type="journal article" date="2015" name="Genome Biol. Evol.">
        <title>Comparative Genomics of a Bacterivorous Green Alga Reveals Evolutionary Causalities and Consequences of Phago-Mixotrophic Mode of Nutrition.</title>
        <authorList>
            <person name="Burns J.A."/>
            <person name="Paasch A."/>
            <person name="Narechania A."/>
            <person name="Kim E."/>
        </authorList>
    </citation>
    <scope>NUCLEOTIDE SEQUENCE [LARGE SCALE GENOMIC DNA]</scope>
    <source>
        <strain evidence="2 3">PLY_AMNH</strain>
    </source>
</reference>
<proteinExistence type="predicted"/>
<evidence type="ECO:0000313" key="3">
    <source>
        <dbReference type="Proteomes" id="UP001190700"/>
    </source>
</evidence>
<sequence>MSNIPVKTLSVSQAQLSDVLFETVPITPPLTGDVSRALKPTKLPSVYKSLRAPADEQPLAQDKPEPSSPQKCPKTLTGFINTPSSQPCRPSGRNSINKESAHSKNFVRLRKRQERTRNEFFRFDGFETQPLAQEFQEMIEWITQNLVPVSSEYAGRPLFVVLQDLMDCLLTGDGERFTTLLGKDPSKSLLQDIPKPVQKVTETASFA</sequence>
<gene>
    <name evidence="2" type="ORF">CYMTET_20407</name>
</gene>
<accession>A0AAE0L479</accession>
<evidence type="ECO:0000313" key="2">
    <source>
        <dbReference type="EMBL" id="KAK3271232.1"/>
    </source>
</evidence>
<dbReference type="EMBL" id="LGRX02009924">
    <property type="protein sequence ID" value="KAK3271232.1"/>
    <property type="molecule type" value="Genomic_DNA"/>
</dbReference>